<feature type="domain" description="Bacteriophage T5 Orf172 DNA-binding" evidence="1">
    <location>
        <begin position="91"/>
        <end position="170"/>
    </location>
</feature>
<protein>
    <recommendedName>
        <fullName evidence="1">Bacteriophage T5 Orf172 DNA-binding domain-containing protein</fullName>
    </recommendedName>
</protein>
<dbReference type="InterPro" id="IPR018306">
    <property type="entry name" value="Phage_T5_Orf172_DNA-bd"/>
</dbReference>
<sequence>MKKVTNNRDINLQKLREFLGKRILTQENYYIIGQQYARKQLADFVRTMKSVGRNITVGSKRYNEQKRKILQRVFRDINLLSVVDSIPIDLGYIYVISNPNFPGMYKIGSAKDAETRLLQYQTYSPYRDYKLELYLLCKDFRTKELNFHKKYSTEGEWTNLPLKEIKSIITDLSL</sequence>
<evidence type="ECO:0000259" key="1">
    <source>
        <dbReference type="Pfam" id="PF10544"/>
    </source>
</evidence>
<dbReference type="Pfam" id="PF10544">
    <property type="entry name" value="T5orf172"/>
    <property type="match status" value="1"/>
</dbReference>
<reference evidence="2" key="1">
    <citation type="submission" date="2017-03" db="EMBL/GenBank/DDBJ databases">
        <authorList>
            <person name="Afonso C.L."/>
            <person name="Miller P.J."/>
            <person name="Scott M.A."/>
            <person name="Spackman E."/>
            <person name="Goraichik I."/>
            <person name="Dimitrov K.M."/>
            <person name="Suarez D.L."/>
            <person name="Swayne D.E."/>
        </authorList>
    </citation>
    <scope>NUCLEOTIDE SEQUENCE</scope>
</reference>
<proteinExistence type="predicted"/>
<accession>A0A240FFR1</accession>
<organism evidence="2">
    <name type="scientific">Salmonella phage Stp1</name>
    <dbReference type="NCBI Taxonomy" id="1971233"/>
    <lineage>
        <taxon>Viruses</taxon>
        <taxon>Duplodnaviria</taxon>
        <taxon>Heunggongvirae</taxon>
        <taxon>Uroviricota</taxon>
        <taxon>Caudoviricetes</taxon>
        <taxon>Demerecviridae</taxon>
        <taxon>Markadamsvirinae</taxon>
        <taxon>Tequintavirus</taxon>
    </lineage>
</organism>
<name>A0A240FFR1_9CAUD</name>
<evidence type="ECO:0000313" key="2">
    <source>
        <dbReference type="EMBL" id="ARQ96224.1"/>
    </source>
</evidence>
<dbReference type="EMBL" id="KY775453">
    <property type="protein sequence ID" value="ARQ96224.1"/>
    <property type="molecule type" value="Genomic_DNA"/>
</dbReference>